<organism evidence="9 10">
    <name type="scientific">Parabacteroides hominis</name>
    <dbReference type="NCBI Taxonomy" id="2763057"/>
    <lineage>
        <taxon>Bacteria</taxon>
        <taxon>Pseudomonadati</taxon>
        <taxon>Bacteroidota</taxon>
        <taxon>Bacteroidia</taxon>
        <taxon>Bacteroidales</taxon>
        <taxon>Tannerellaceae</taxon>
        <taxon>Parabacteroides</taxon>
    </lineage>
</organism>
<feature type="domain" description="ABC3 transporter permease C-terminal" evidence="8">
    <location>
        <begin position="300"/>
        <end position="415"/>
    </location>
</feature>
<dbReference type="Pfam" id="PF02687">
    <property type="entry name" value="FtsX"/>
    <property type="match status" value="1"/>
</dbReference>
<evidence type="ECO:0000256" key="2">
    <source>
        <dbReference type="ARBA" id="ARBA00022475"/>
    </source>
</evidence>
<keyword evidence="5 7" id="KW-0472">Membrane</keyword>
<dbReference type="InterPro" id="IPR003838">
    <property type="entry name" value="ABC3_permease_C"/>
</dbReference>
<evidence type="ECO:0000256" key="3">
    <source>
        <dbReference type="ARBA" id="ARBA00022692"/>
    </source>
</evidence>
<sequence>MFKHILKLIKAQGKSNAWVFMELLIVFILLWWSIDATLMQGITALQPEGFSVDNVCKVTLAVRPRTSASYVNYQEGSEEVGKNYLRIIERLKMHPDVGTVAFFGPHSAPFNYSSNSRTCWNDTVSAVNSLRYTVTPDYFRVFDIHAVDGGSPDLLADALADGWVVSRTLEEKLVDGAHLQGKRLAWDNKGDSTTYRVNGITVPIKKQGFDQPRPVVFTLLTEKDLYEADERELGQMQIAFRLRSGVTGSSDYAASFKTEMKQSLAAGNFWLADVQYYPDIRGKFLDNTMQVNGQRLNIAVNAFLLVNVFLAVIGTFWFRVNRRKGELGLRMAVGSSRRTIRQLVVGEGLLILTIVSIPALLLCLNMAYADMLSTVVMKVTFGRLLVVSLLTWGILAGIIFLATWYPSRKASRLEPAEALHYE</sequence>
<accession>A0ABR7DJG5</accession>
<evidence type="ECO:0000256" key="4">
    <source>
        <dbReference type="ARBA" id="ARBA00022989"/>
    </source>
</evidence>
<dbReference type="EMBL" id="JACOOJ010000002">
    <property type="protein sequence ID" value="MBC5631536.1"/>
    <property type="molecule type" value="Genomic_DNA"/>
</dbReference>
<evidence type="ECO:0000256" key="6">
    <source>
        <dbReference type="ARBA" id="ARBA00038076"/>
    </source>
</evidence>
<gene>
    <name evidence="9" type="ORF">H8S65_01920</name>
</gene>
<keyword evidence="3 7" id="KW-0812">Transmembrane</keyword>
<protein>
    <submittedName>
        <fullName evidence="9">FtsX-like permease family protein</fullName>
    </submittedName>
</protein>
<dbReference type="InterPro" id="IPR050250">
    <property type="entry name" value="Macrolide_Exporter_MacB"/>
</dbReference>
<proteinExistence type="inferred from homology"/>
<name>A0ABR7DJG5_9BACT</name>
<evidence type="ECO:0000256" key="7">
    <source>
        <dbReference type="SAM" id="Phobius"/>
    </source>
</evidence>
<comment type="caution">
    <text evidence="9">The sequence shown here is derived from an EMBL/GenBank/DDBJ whole genome shotgun (WGS) entry which is preliminary data.</text>
</comment>
<feature type="transmembrane region" description="Helical" evidence="7">
    <location>
        <begin position="298"/>
        <end position="318"/>
    </location>
</feature>
<comment type="similarity">
    <text evidence="6">Belongs to the ABC-4 integral membrane protein family.</text>
</comment>
<evidence type="ECO:0000256" key="1">
    <source>
        <dbReference type="ARBA" id="ARBA00004651"/>
    </source>
</evidence>
<keyword evidence="4 7" id="KW-1133">Transmembrane helix</keyword>
<dbReference type="RefSeq" id="WP_186928275.1">
    <property type="nucleotide sequence ID" value="NZ_JACOOJ010000002.1"/>
</dbReference>
<comment type="subcellular location">
    <subcellularLocation>
        <location evidence="1">Cell membrane</location>
        <topology evidence="1">Multi-pass membrane protein</topology>
    </subcellularLocation>
</comment>
<dbReference type="Proteomes" id="UP000651475">
    <property type="component" value="Unassembled WGS sequence"/>
</dbReference>
<keyword evidence="2" id="KW-1003">Cell membrane</keyword>
<evidence type="ECO:0000259" key="8">
    <source>
        <dbReference type="Pfam" id="PF02687"/>
    </source>
</evidence>
<feature type="transmembrane region" description="Helical" evidence="7">
    <location>
        <begin position="339"/>
        <end position="361"/>
    </location>
</feature>
<dbReference type="PANTHER" id="PTHR30572">
    <property type="entry name" value="MEMBRANE COMPONENT OF TRANSPORTER-RELATED"/>
    <property type="match status" value="1"/>
</dbReference>
<keyword evidence="10" id="KW-1185">Reference proteome</keyword>
<feature type="transmembrane region" description="Helical" evidence="7">
    <location>
        <begin position="381"/>
        <end position="405"/>
    </location>
</feature>
<reference evidence="9 10" key="1">
    <citation type="submission" date="2020-08" db="EMBL/GenBank/DDBJ databases">
        <title>Genome public.</title>
        <authorList>
            <person name="Liu C."/>
            <person name="Sun Q."/>
        </authorList>
    </citation>
    <scope>NUCLEOTIDE SEQUENCE [LARGE SCALE GENOMIC DNA]</scope>
    <source>
        <strain evidence="9 10">NSJ-79</strain>
    </source>
</reference>
<dbReference type="PANTHER" id="PTHR30572:SF4">
    <property type="entry name" value="ABC TRANSPORTER PERMEASE YTRF"/>
    <property type="match status" value="1"/>
</dbReference>
<feature type="transmembrane region" description="Helical" evidence="7">
    <location>
        <begin position="16"/>
        <end position="34"/>
    </location>
</feature>
<evidence type="ECO:0000256" key="5">
    <source>
        <dbReference type="ARBA" id="ARBA00023136"/>
    </source>
</evidence>
<evidence type="ECO:0000313" key="10">
    <source>
        <dbReference type="Proteomes" id="UP000651475"/>
    </source>
</evidence>
<evidence type="ECO:0000313" key="9">
    <source>
        <dbReference type="EMBL" id="MBC5631536.1"/>
    </source>
</evidence>